<gene>
    <name evidence="11" type="ORF">TCNE_LOCUS643</name>
</gene>
<feature type="chain" id="PRO_5044552868" description="Protein amnionless" evidence="10">
    <location>
        <begin position="17"/>
        <end position="216"/>
    </location>
</feature>
<evidence type="ECO:0000313" key="11">
    <source>
        <dbReference type="EMBL" id="VDM24597.1"/>
    </source>
</evidence>
<dbReference type="Proteomes" id="UP000050794">
    <property type="component" value="Unassembled WGS sequence"/>
</dbReference>
<sequence length="216" mass="24509">MRSVPLIWILVRVVQCTIYFFRPTDNFEYLINWVNSEVPCEDDRIRFDEQKIAVTMIDEPIAVSEIFLPNDGIIFFSQNTALGQKGGWQCDRKAIPEDAFFKSQPAASFFNGSNWVASLEGEESGYLLHALQVPSDEEDAQDTAVIQVSGSSRMLIDDFVKLGSFIYSDQESSLSTIVNEMLDVTCYLFHLPSYYRSIVMDGVSLDVVEELDNEQI</sequence>
<feature type="signal peptide" evidence="10">
    <location>
        <begin position="1"/>
        <end position="16"/>
    </location>
</feature>
<evidence type="ECO:0000256" key="1">
    <source>
        <dbReference type="ARBA" id="ARBA00004251"/>
    </source>
</evidence>
<organism evidence="12 13">
    <name type="scientific">Toxocara canis</name>
    <name type="common">Canine roundworm</name>
    <dbReference type="NCBI Taxonomy" id="6265"/>
    <lineage>
        <taxon>Eukaryota</taxon>
        <taxon>Metazoa</taxon>
        <taxon>Ecdysozoa</taxon>
        <taxon>Nematoda</taxon>
        <taxon>Chromadorea</taxon>
        <taxon>Rhabditida</taxon>
        <taxon>Spirurina</taxon>
        <taxon>Ascaridomorpha</taxon>
        <taxon>Ascaridoidea</taxon>
        <taxon>Toxocaridae</taxon>
        <taxon>Toxocara</taxon>
    </lineage>
</organism>
<dbReference type="GO" id="GO:0015031">
    <property type="term" value="P:protein transport"/>
    <property type="evidence" value="ECO:0007669"/>
    <property type="project" value="UniProtKB-KW"/>
</dbReference>
<proteinExistence type="predicted"/>
<keyword evidence="6 10" id="KW-0732">Signal</keyword>
<evidence type="ECO:0000256" key="5">
    <source>
        <dbReference type="ARBA" id="ARBA00022692"/>
    </source>
</evidence>
<evidence type="ECO:0000256" key="10">
    <source>
        <dbReference type="SAM" id="SignalP"/>
    </source>
</evidence>
<reference evidence="13" key="1">
    <citation type="submission" date="2016-06" db="UniProtKB">
        <authorList>
            <consortium name="WormBaseParasite"/>
        </authorList>
    </citation>
    <scope>IDENTIFICATION</scope>
</reference>
<evidence type="ECO:0000256" key="2">
    <source>
        <dbReference type="ARBA" id="ARBA00021200"/>
    </source>
</evidence>
<evidence type="ECO:0000313" key="13">
    <source>
        <dbReference type="WBParaSite" id="TCNE_0000064201-mRNA-1"/>
    </source>
</evidence>
<keyword evidence="8" id="KW-1133">Transmembrane helix</keyword>
<dbReference type="GO" id="GO:0030139">
    <property type="term" value="C:endocytic vesicle"/>
    <property type="evidence" value="ECO:0007669"/>
    <property type="project" value="TreeGrafter"/>
</dbReference>
<keyword evidence="3" id="KW-0813">Transport</keyword>
<keyword evidence="12" id="KW-1185">Reference proteome</keyword>
<dbReference type="InterPro" id="IPR026112">
    <property type="entry name" value="AMN"/>
</dbReference>
<dbReference type="PANTHER" id="PTHR14995">
    <property type="entry name" value="AMNIONLESS"/>
    <property type="match status" value="1"/>
</dbReference>
<evidence type="ECO:0000256" key="4">
    <source>
        <dbReference type="ARBA" id="ARBA00022475"/>
    </source>
</evidence>
<comment type="subcellular location">
    <subcellularLocation>
        <location evidence="1">Cell membrane</location>
        <topology evidence="1">Single-pass type I membrane protein</topology>
    </subcellularLocation>
</comment>
<dbReference type="PANTHER" id="PTHR14995:SF2">
    <property type="entry name" value="PROTEIN AMNIONLESS"/>
    <property type="match status" value="1"/>
</dbReference>
<evidence type="ECO:0000256" key="8">
    <source>
        <dbReference type="ARBA" id="ARBA00022989"/>
    </source>
</evidence>
<name>A0A183TWM3_TOXCA</name>
<accession>A0A183TWM3</accession>
<dbReference type="AlphaFoldDB" id="A0A183TWM3"/>
<evidence type="ECO:0000256" key="9">
    <source>
        <dbReference type="ARBA" id="ARBA00023136"/>
    </source>
</evidence>
<dbReference type="WBParaSite" id="TCNE_0000064201-mRNA-1">
    <property type="protein sequence ID" value="TCNE_0000064201-mRNA-1"/>
    <property type="gene ID" value="TCNE_0000064201"/>
</dbReference>
<keyword evidence="4" id="KW-1003">Cell membrane</keyword>
<reference evidence="11 12" key="2">
    <citation type="submission" date="2018-11" db="EMBL/GenBank/DDBJ databases">
        <authorList>
            <consortium name="Pathogen Informatics"/>
        </authorList>
    </citation>
    <scope>NUCLEOTIDE SEQUENCE [LARGE SCALE GENOMIC DNA]</scope>
</reference>
<evidence type="ECO:0000256" key="3">
    <source>
        <dbReference type="ARBA" id="ARBA00022448"/>
    </source>
</evidence>
<dbReference type="EMBL" id="UYWY01000332">
    <property type="protein sequence ID" value="VDM24597.1"/>
    <property type="molecule type" value="Genomic_DNA"/>
</dbReference>
<evidence type="ECO:0000256" key="7">
    <source>
        <dbReference type="ARBA" id="ARBA00022927"/>
    </source>
</evidence>
<dbReference type="GO" id="GO:0006898">
    <property type="term" value="P:receptor-mediated endocytosis"/>
    <property type="evidence" value="ECO:0007669"/>
    <property type="project" value="TreeGrafter"/>
</dbReference>
<evidence type="ECO:0000256" key="6">
    <source>
        <dbReference type="ARBA" id="ARBA00022729"/>
    </source>
</evidence>
<dbReference type="Pfam" id="PF14828">
    <property type="entry name" value="Amnionless"/>
    <property type="match status" value="1"/>
</dbReference>
<protein>
    <recommendedName>
        <fullName evidence="2">Protein amnionless</fullName>
    </recommendedName>
</protein>
<keyword evidence="7" id="KW-0653">Protein transport</keyword>
<keyword evidence="9" id="KW-0472">Membrane</keyword>
<evidence type="ECO:0000313" key="12">
    <source>
        <dbReference type="Proteomes" id="UP000050794"/>
    </source>
</evidence>
<dbReference type="GO" id="GO:0016324">
    <property type="term" value="C:apical plasma membrane"/>
    <property type="evidence" value="ECO:0007669"/>
    <property type="project" value="TreeGrafter"/>
</dbReference>
<keyword evidence="5" id="KW-0812">Transmembrane</keyword>